<reference evidence="3" key="1">
    <citation type="submission" date="2017-08" db="EMBL/GenBank/DDBJ databases">
        <title>Direct submision.</title>
        <authorList>
            <person name="Kim S.-J."/>
            <person name="Rhee S.-K."/>
        </authorList>
    </citation>
    <scope>NUCLEOTIDE SEQUENCE [LARGE SCALE GENOMIC DNA]</scope>
    <source>
        <strain evidence="3">GI5</strain>
    </source>
</reference>
<dbReference type="AlphaFoldDB" id="A0A2K9LG11"/>
<keyword evidence="3" id="KW-1185">Reference proteome</keyword>
<feature type="domain" description="Scaffold protein FimL second" evidence="1">
    <location>
        <begin position="159"/>
        <end position="292"/>
    </location>
</feature>
<name>A0A2K9LG11_9GAMM</name>
<evidence type="ECO:0000313" key="2">
    <source>
        <dbReference type="EMBL" id="AUM11167.1"/>
    </source>
</evidence>
<evidence type="ECO:0000313" key="3">
    <source>
        <dbReference type="Proteomes" id="UP000235116"/>
    </source>
</evidence>
<dbReference type="InterPro" id="IPR058661">
    <property type="entry name" value="FimL_2nd"/>
</dbReference>
<dbReference type="SUPFAM" id="SSF47226">
    <property type="entry name" value="Histidine-containing phosphotransfer domain, HPT domain"/>
    <property type="match status" value="2"/>
</dbReference>
<evidence type="ECO:0000259" key="1">
    <source>
        <dbReference type="Pfam" id="PF26379"/>
    </source>
</evidence>
<dbReference type="Pfam" id="PF26379">
    <property type="entry name" value="FimL_2nd"/>
    <property type="match status" value="1"/>
</dbReference>
<dbReference type="InterPro" id="IPR036641">
    <property type="entry name" value="HPT_dom_sf"/>
</dbReference>
<dbReference type="EMBL" id="CP022684">
    <property type="protein sequence ID" value="AUM11167.1"/>
    <property type="molecule type" value="Genomic_DNA"/>
</dbReference>
<dbReference type="KEGG" id="kak:Kalk_01390"/>
<dbReference type="GO" id="GO:0000160">
    <property type="term" value="P:phosphorelay signal transduction system"/>
    <property type="evidence" value="ECO:0007669"/>
    <property type="project" value="InterPro"/>
</dbReference>
<gene>
    <name evidence="2" type="ORF">Kalk_01390</name>
</gene>
<sequence length="570" mass="62236">MLTIEGSASLNLVKEQIDESLSIAESNLEQFVEEPENEARLKAAIEQFALIKGVFKLINLPGSAILSEELELLGHKILAHHDKNNEPELAAISNAIMVLVHYLEYVEVKKQALPVLLIPTINEVRFFLNRPMITESVFFDLGENPPRPSKGAAAAPDMEQLQTSGRRLRHMYQVGLLGILRNESVSANAKMMSRAVSRIDALTGNAPISKLWWLTLAVLEAIGKEAVELNVARKSLLGLVDRQIKNVIHLGESALNKEPPKPTVQECVYIASLAGPVGDHLKEVMDLFKLETGGLTDANLRQEQEILRGPGGTVIRSVAEALTEELNHIKDSLDLGARGASTDDEGFESIAEAMRKVGNTLIMLGLSKAAGLFKEKADIVRNWKAEDVDAESDEFNRVADALLYVENSVATLSPRRGPDSSLYSSKAEEAMSDGISVTQLDDARRVVVGEARAGLSLAKRAITSFMDSNWDGMHLNNVPVTLKSVWGGLLFLQLHRAAAVVEACEAFIENQLIRDRSAPPTTALMETLADAITSVDYFLEGMEDDKPIGEGIMEVAEESMQELGYPVKAA</sequence>
<proteinExistence type="predicted"/>
<dbReference type="RefSeq" id="WP_101892507.1">
    <property type="nucleotide sequence ID" value="NZ_CP022684.1"/>
</dbReference>
<accession>A0A2K9LG11</accession>
<dbReference type="Proteomes" id="UP000235116">
    <property type="component" value="Chromosome"/>
</dbReference>
<dbReference type="OrthoDB" id="9803176at2"/>
<protein>
    <recommendedName>
        <fullName evidence="1">Scaffold protein FimL second domain-containing protein</fullName>
    </recommendedName>
</protein>
<organism evidence="2 3">
    <name type="scientific">Ketobacter alkanivorans</name>
    <dbReference type="NCBI Taxonomy" id="1917421"/>
    <lineage>
        <taxon>Bacteria</taxon>
        <taxon>Pseudomonadati</taxon>
        <taxon>Pseudomonadota</taxon>
        <taxon>Gammaproteobacteria</taxon>
        <taxon>Pseudomonadales</taxon>
        <taxon>Ketobacteraceae</taxon>
        <taxon>Ketobacter</taxon>
    </lineage>
</organism>